<keyword evidence="3" id="KW-0274">FAD</keyword>
<dbReference type="PANTHER" id="PTHR42934">
    <property type="entry name" value="GLYCOLATE OXIDASE SUBUNIT GLCD"/>
    <property type="match status" value="1"/>
</dbReference>
<feature type="domain" description="FAD-binding PCMH-type" evidence="5">
    <location>
        <begin position="35"/>
        <end position="214"/>
    </location>
</feature>
<dbReference type="InterPro" id="IPR016169">
    <property type="entry name" value="FAD-bd_PCMH_sub2"/>
</dbReference>
<evidence type="ECO:0000256" key="4">
    <source>
        <dbReference type="ARBA" id="ARBA00023002"/>
    </source>
</evidence>
<dbReference type="PANTHER" id="PTHR42934:SF2">
    <property type="entry name" value="GLYCOLATE OXIDASE SUBUNIT GLCD"/>
    <property type="match status" value="1"/>
</dbReference>
<evidence type="ECO:0000256" key="3">
    <source>
        <dbReference type="ARBA" id="ARBA00022827"/>
    </source>
</evidence>
<keyword evidence="2" id="KW-0285">Flavoprotein</keyword>
<dbReference type="Gene3D" id="1.10.45.10">
    <property type="entry name" value="Vanillyl-alcohol Oxidase, Chain A, domain 4"/>
    <property type="match status" value="1"/>
</dbReference>
<keyword evidence="7" id="KW-1185">Reference proteome</keyword>
<comment type="cofactor">
    <cofactor evidence="1">
        <name>FAD</name>
        <dbReference type="ChEBI" id="CHEBI:57692"/>
    </cofactor>
</comment>
<evidence type="ECO:0000256" key="1">
    <source>
        <dbReference type="ARBA" id="ARBA00001974"/>
    </source>
</evidence>
<reference evidence="7" key="1">
    <citation type="journal article" date="2019" name="Int. J. Syst. Evol. Microbiol.">
        <title>The Global Catalogue of Microorganisms (GCM) 10K type strain sequencing project: providing services to taxonomists for standard genome sequencing and annotation.</title>
        <authorList>
            <consortium name="The Broad Institute Genomics Platform"/>
            <consortium name="The Broad Institute Genome Sequencing Center for Infectious Disease"/>
            <person name="Wu L."/>
            <person name="Ma J."/>
        </authorList>
    </citation>
    <scope>NUCLEOTIDE SEQUENCE [LARGE SCALE GENOMIC DNA]</scope>
    <source>
        <strain evidence="7">JCM 18532</strain>
    </source>
</reference>
<dbReference type="InterPro" id="IPR004113">
    <property type="entry name" value="FAD-bd_oxidored_4_C"/>
</dbReference>
<dbReference type="Gene3D" id="3.30.465.10">
    <property type="match status" value="1"/>
</dbReference>
<proteinExistence type="predicted"/>
<dbReference type="Proteomes" id="UP001499882">
    <property type="component" value="Unassembled WGS sequence"/>
</dbReference>
<gene>
    <name evidence="6" type="ORF">GCM10023350_39540</name>
</gene>
<dbReference type="InterPro" id="IPR006094">
    <property type="entry name" value="Oxid_FAD_bind_N"/>
</dbReference>
<dbReference type="InterPro" id="IPR016171">
    <property type="entry name" value="Vanillyl_alc_oxidase_C-sub2"/>
</dbReference>
<dbReference type="Pfam" id="PF01565">
    <property type="entry name" value="FAD_binding_4"/>
    <property type="match status" value="1"/>
</dbReference>
<name>A0ABP8Z9H5_9ACTN</name>
<dbReference type="EMBL" id="BAABKN010000025">
    <property type="protein sequence ID" value="GAA4750435.1"/>
    <property type="molecule type" value="Genomic_DNA"/>
</dbReference>
<dbReference type="InterPro" id="IPR016166">
    <property type="entry name" value="FAD-bd_PCMH"/>
</dbReference>
<keyword evidence="4" id="KW-0560">Oxidoreductase</keyword>
<comment type="caution">
    <text evidence="6">The sequence shown here is derived from an EMBL/GenBank/DDBJ whole genome shotgun (WGS) entry which is preliminary data.</text>
</comment>
<evidence type="ECO:0000256" key="2">
    <source>
        <dbReference type="ARBA" id="ARBA00022630"/>
    </source>
</evidence>
<evidence type="ECO:0000259" key="5">
    <source>
        <dbReference type="PROSITE" id="PS51387"/>
    </source>
</evidence>
<protein>
    <submittedName>
        <fullName evidence="6">FAD-linked oxidase C-terminal domain-containing protein</fullName>
    </submittedName>
</protein>
<accession>A0ABP8Z9H5</accession>
<dbReference type="Gene3D" id="3.30.70.2740">
    <property type="match status" value="1"/>
</dbReference>
<dbReference type="SUPFAM" id="SSF55103">
    <property type="entry name" value="FAD-linked oxidases, C-terminal domain"/>
    <property type="match status" value="1"/>
</dbReference>
<sequence>MTDLGDVLARLPHEIVVTDPELIASYIRDESRFTEHAPPGAVVAPRSTAEVAATLSLTHEVGVPVVTRGAGSGLSGGANGLAGCLLLTTKRLNRILEVDPVERILVTQPGVVTADVRATAAGAGLMYPPDPGSVAMSTIGGNVATNAGGMCCVKYGVTGDYVLGLEVVLADGRILRTGRRTMKGVAGYDLTHLFVGSEGTLGVITEATLRLVPAPRDPHTVLATFGDLTAAGRAIDGISTSRVTPSVFELLDETTIRAVEDRSPLGFDLTVGAVLLLQSDSLNAAADAAELSEICSRSGALEVAVSEDRDEARALLEARRLALPALERLGDWLLDDVCVPRSRIVELLRGIERTAAEERLTIGVFGHAGDGNMHPTIIFDAADHASSAAAHRAFDAITATALRLGGTVTGEHGIGRLKTKWLERELGPVGLDAHQTVKEAFDPRWLLNPGVVLARRGPRRSP</sequence>
<dbReference type="InterPro" id="IPR016164">
    <property type="entry name" value="FAD-linked_Oxase-like_C"/>
</dbReference>
<dbReference type="InterPro" id="IPR051914">
    <property type="entry name" value="FAD-linked_OxidoTrans_Type4"/>
</dbReference>
<dbReference type="Pfam" id="PF02913">
    <property type="entry name" value="FAD-oxidase_C"/>
    <property type="match status" value="1"/>
</dbReference>
<dbReference type="InterPro" id="IPR036318">
    <property type="entry name" value="FAD-bd_PCMH-like_sf"/>
</dbReference>
<dbReference type="RefSeq" id="WP_345528685.1">
    <property type="nucleotide sequence ID" value="NZ_BAABKN010000025.1"/>
</dbReference>
<evidence type="ECO:0000313" key="6">
    <source>
        <dbReference type="EMBL" id="GAA4750435.1"/>
    </source>
</evidence>
<dbReference type="PROSITE" id="PS51387">
    <property type="entry name" value="FAD_PCMH"/>
    <property type="match status" value="1"/>
</dbReference>
<dbReference type="SUPFAM" id="SSF56176">
    <property type="entry name" value="FAD-binding/transporter-associated domain-like"/>
    <property type="match status" value="1"/>
</dbReference>
<organism evidence="6 7">
    <name type="scientific">Nocardioides endophyticus</name>
    <dbReference type="NCBI Taxonomy" id="1353775"/>
    <lineage>
        <taxon>Bacteria</taxon>
        <taxon>Bacillati</taxon>
        <taxon>Actinomycetota</taxon>
        <taxon>Actinomycetes</taxon>
        <taxon>Propionibacteriales</taxon>
        <taxon>Nocardioidaceae</taxon>
        <taxon>Nocardioides</taxon>
    </lineage>
</organism>
<evidence type="ECO:0000313" key="7">
    <source>
        <dbReference type="Proteomes" id="UP001499882"/>
    </source>
</evidence>